<evidence type="ECO:0000313" key="3">
    <source>
        <dbReference type="EMBL" id="CAJ0596922.1"/>
    </source>
</evidence>
<protein>
    <submittedName>
        <fullName evidence="2">Uncharacterized protein</fullName>
    </submittedName>
</protein>
<gene>
    <name evidence="2" type="ORF">CYNAS_LOCUS8904</name>
    <name evidence="3" type="ORF">CYNAS_LOCUS8905</name>
</gene>
<evidence type="ECO:0000313" key="4">
    <source>
        <dbReference type="Proteomes" id="UP001176961"/>
    </source>
</evidence>
<feature type="region of interest" description="Disordered" evidence="1">
    <location>
        <begin position="86"/>
        <end position="125"/>
    </location>
</feature>
<feature type="region of interest" description="Disordered" evidence="1">
    <location>
        <begin position="1"/>
        <end position="35"/>
    </location>
</feature>
<dbReference type="EMBL" id="CATQJL010000223">
    <property type="protein sequence ID" value="CAJ0596922.1"/>
    <property type="molecule type" value="Genomic_DNA"/>
</dbReference>
<evidence type="ECO:0000313" key="2">
    <source>
        <dbReference type="EMBL" id="CAJ0596921.1"/>
    </source>
</evidence>
<feature type="compositionally biased region" description="Low complexity" evidence="1">
    <location>
        <begin position="112"/>
        <end position="125"/>
    </location>
</feature>
<sequence length="125" mass="14458">MSDVPGPSKYSEVDMEENEEEERNTPNNTPSMDVYGEEVANPIQDLIDKLNEELEQLRKDARKRKCFQMAAKKARENINRIEQQLKSLLHEPRPQPTENQVQEPTPQPQHRAAAQEQATESQSKF</sequence>
<dbReference type="EMBL" id="CATQJL010000223">
    <property type="protein sequence ID" value="CAJ0596921.1"/>
    <property type="molecule type" value="Genomic_DNA"/>
</dbReference>
<organism evidence="2 4">
    <name type="scientific">Cylicocyclus nassatus</name>
    <name type="common">Nematode worm</name>
    <dbReference type="NCBI Taxonomy" id="53992"/>
    <lineage>
        <taxon>Eukaryota</taxon>
        <taxon>Metazoa</taxon>
        <taxon>Ecdysozoa</taxon>
        <taxon>Nematoda</taxon>
        <taxon>Chromadorea</taxon>
        <taxon>Rhabditida</taxon>
        <taxon>Rhabditina</taxon>
        <taxon>Rhabditomorpha</taxon>
        <taxon>Strongyloidea</taxon>
        <taxon>Strongylidae</taxon>
        <taxon>Cylicocyclus</taxon>
    </lineage>
</organism>
<comment type="caution">
    <text evidence="2">The sequence shown here is derived from an EMBL/GenBank/DDBJ whole genome shotgun (WGS) entry which is preliminary data.</text>
</comment>
<proteinExistence type="predicted"/>
<reference evidence="2" key="1">
    <citation type="submission" date="2023-07" db="EMBL/GenBank/DDBJ databases">
        <authorList>
            <consortium name="CYATHOMIX"/>
        </authorList>
    </citation>
    <scope>NUCLEOTIDE SEQUENCE</scope>
    <source>
        <strain evidence="2">N/A</strain>
    </source>
</reference>
<feature type="compositionally biased region" description="Acidic residues" evidence="1">
    <location>
        <begin position="13"/>
        <end position="22"/>
    </location>
</feature>
<keyword evidence="4" id="KW-1185">Reference proteome</keyword>
<dbReference type="AlphaFoldDB" id="A0AA36GRN3"/>
<accession>A0AA36GRN3</accession>
<evidence type="ECO:0000256" key="1">
    <source>
        <dbReference type="SAM" id="MobiDB-lite"/>
    </source>
</evidence>
<name>A0AA36GRN3_CYLNA</name>
<dbReference type="Proteomes" id="UP001176961">
    <property type="component" value="Unassembled WGS sequence"/>
</dbReference>